<keyword evidence="3" id="KW-1185">Reference proteome</keyword>
<organism evidence="2 3">
    <name type="scientific">Modicella reniformis</name>
    <dbReference type="NCBI Taxonomy" id="1440133"/>
    <lineage>
        <taxon>Eukaryota</taxon>
        <taxon>Fungi</taxon>
        <taxon>Fungi incertae sedis</taxon>
        <taxon>Mucoromycota</taxon>
        <taxon>Mortierellomycotina</taxon>
        <taxon>Mortierellomycetes</taxon>
        <taxon>Mortierellales</taxon>
        <taxon>Mortierellaceae</taxon>
        <taxon>Modicella</taxon>
    </lineage>
</organism>
<evidence type="ECO:0000256" key="1">
    <source>
        <dbReference type="SAM" id="SignalP"/>
    </source>
</evidence>
<proteinExistence type="predicted"/>
<feature type="chain" id="PRO_5040394169" evidence="1">
    <location>
        <begin position="22"/>
        <end position="123"/>
    </location>
</feature>
<dbReference type="AlphaFoldDB" id="A0A9P6J435"/>
<keyword evidence="1" id="KW-0732">Signal</keyword>
<feature type="signal peptide" evidence="1">
    <location>
        <begin position="1"/>
        <end position="21"/>
    </location>
</feature>
<protein>
    <submittedName>
        <fullName evidence="2">Uncharacterized protein</fullName>
    </submittedName>
</protein>
<dbReference type="OrthoDB" id="10635699at2759"/>
<sequence length="123" mass="13582">MKIKAFSVLSVLLAAITITQAQSASAASETPNIPEAISSEIDLNDPNYSLALADFGITNKKRVKCWGERIEDPKFEITCSGPRWFLMVECSDKRYRKGPFTGTLHLIATCPSGKVIRGEAYRK</sequence>
<dbReference type="Proteomes" id="UP000749646">
    <property type="component" value="Unassembled WGS sequence"/>
</dbReference>
<dbReference type="EMBL" id="JAAAHW010006428">
    <property type="protein sequence ID" value="KAF9961093.1"/>
    <property type="molecule type" value="Genomic_DNA"/>
</dbReference>
<reference evidence="2" key="1">
    <citation type="journal article" date="2020" name="Fungal Divers.">
        <title>Resolving the Mortierellaceae phylogeny through synthesis of multi-gene phylogenetics and phylogenomics.</title>
        <authorList>
            <person name="Vandepol N."/>
            <person name="Liber J."/>
            <person name="Desiro A."/>
            <person name="Na H."/>
            <person name="Kennedy M."/>
            <person name="Barry K."/>
            <person name="Grigoriev I.V."/>
            <person name="Miller A.N."/>
            <person name="O'Donnell K."/>
            <person name="Stajich J.E."/>
            <person name="Bonito G."/>
        </authorList>
    </citation>
    <scope>NUCLEOTIDE SEQUENCE</scope>
    <source>
        <strain evidence="2">MES-2147</strain>
    </source>
</reference>
<comment type="caution">
    <text evidence="2">The sequence shown here is derived from an EMBL/GenBank/DDBJ whole genome shotgun (WGS) entry which is preliminary data.</text>
</comment>
<accession>A0A9P6J435</accession>
<evidence type="ECO:0000313" key="3">
    <source>
        <dbReference type="Proteomes" id="UP000749646"/>
    </source>
</evidence>
<name>A0A9P6J435_9FUNG</name>
<gene>
    <name evidence="2" type="ORF">BGZ65_011227</name>
</gene>
<evidence type="ECO:0000313" key="2">
    <source>
        <dbReference type="EMBL" id="KAF9961093.1"/>
    </source>
</evidence>